<dbReference type="GeneID" id="27724013"/>
<organism evidence="2 3">
    <name type="scientific">Pseudallescheria apiosperma</name>
    <name type="common">Scedosporium apiospermum</name>
    <dbReference type="NCBI Taxonomy" id="563466"/>
    <lineage>
        <taxon>Eukaryota</taxon>
        <taxon>Fungi</taxon>
        <taxon>Dikarya</taxon>
        <taxon>Ascomycota</taxon>
        <taxon>Pezizomycotina</taxon>
        <taxon>Sordariomycetes</taxon>
        <taxon>Hypocreomycetidae</taxon>
        <taxon>Microascales</taxon>
        <taxon>Microascaceae</taxon>
        <taxon>Scedosporium</taxon>
    </lineage>
</organism>
<evidence type="ECO:0008006" key="4">
    <source>
        <dbReference type="Google" id="ProtNLM"/>
    </source>
</evidence>
<dbReference type="HOGENOM" id="CLU_1321571_0_0_1"/>
<dbReference type="VEuPathDB" id="FungiDB:SAPIO_CDS4941"/>
<comment type="caution">
    <text evidence="2">The sequence shown here is derived from an EMBL/GenBank/DDBJ whole genome shotgun (WGS) entry which is preliminary data.</text>
</comment>
<dbReference type="RefSeq" id="XP_016643046.1">
    <property type="nucleotide sequence ID" value="XM_016787371.1"/>
</dbReference>
<evidence type="ECO:0000313" key="2">
    <source>
        <dbReference type="EMBL" id="KEZ43247.1"/>
    </source>
</evidence>
<keyword evidence="1" id="KW-0732">Signal</keyword>
<dbReference type="Proteomes" id="UP000028545">
    <property type="component" value="Unassembled WGS sequence"/>
</dbReference>
<dbReference type="OrthoDB" id="5241041at2759"/>
<feature type="signal peptide" evidence="1">
    <location>
        <begin position="1"/>
        <end position="18"/>
    </location>
</feature>
<sequence length="208" mass="21347">MKFLSTLIPLGLFGSIMAMPSAPEALIVKRTTNFNDLFAQVDAHISAAVSTCVEAAVDNTAALEIRESIAAEIEADLAACADLLAEAAAQLKVSAEVDVVADNSGCDRSCVETLVVDKSRNFCEDARDVVDRLGEEAVKVYVKPALKAFGEFTVSLNSVFAGIGASINTVVKSALGAALSISLGLDLDVLLDIGLGLGGGIGIGGGKM</sequence>
<accession>A0A084G7D5</accession>
<proteinExistence type="predicted"/>
<evidence type="ECO:0000313" key="3">
    <source>
        <dbReference type="Proteomes" id="UP000028545"/>
    </source>
</evidence>
<reference evidence="2 3" key="1">
    <citation type="journal article" date="2014" name="Genome Announc.">
        <title>Draft genome sequence of the pathogenic fungus Scedosporium apiospermum.</title>
        <authorList>
            <person name="Vandeputte P."/>
            <person name="Ghamrawi S."/>
            <person name="Rechenmann M."/>
            <person name="Iltis A."/>
            <person name="Giraud S."/>
            <person name="Fleury M."/>
            <person name="Thornton C."/>
            <person name="Delhaes L."/>
            <person name="Meyer W."/>
            <person name="Papon N."/>
            <person name="Bouchara J.P."/>
        </authorList>
    </citation>
    <scope>NUCLEOTIDE SEQUENCE [LARGE SCALE GENOMIC DNA]</scope>
    <source>
        <strain evidence="2 3">IHEM 14462</strain>
    </source>
</reference>
<feature type="chain" id="PRO_5001775300" description="Cell wall protein" evidence="1">
    <location>
        <begin position="19"/>
        <end position="208"/>
    </location>
</feature>
<evidence type="ECO:0000256" key="1">
    <source>
        <dbReference type="SAM" id="SignalP"/>
    </source>
</evidence>
<gene>
    <name evidence="2" type="ORF">SAPIO_CDS4941</name>
</gene>
<protein>
    <recommendedName>
        <fullName evidence="4">Cell wall protein</fullName>
    </recommendedName>
</protein>
<keyword evidence="3" id="KW-1185">Reference proteome</keyword>
<dbReference type="AlphaFoldDB" id="A0A084G7D5"/>
<name>A0A084G7D5_PSEDA</name>
<dbReference type="EMBL" id="JOWA01000095">
    <property type="protein sequence ID" value="KEZ43247.1"/>
    <property type="molecule type" value="Genomic_DNA"/>
</dbReference>
<dbReference type="KEGG" id="sapo:SAPIO_CDS4941"/>